<protein>
    <submittedName>
        <fullName evidence="1">Nh 3 /glutamine-dependent nad + synthetase</fullName>
    </submittedName>
</protein>
<organism evidence="1 2">
    <name type="scientific">Holotrichia oblita</name>
    <name type="common">Chafer beetle</name>
    <dbReference type="NCBI Taxonomy" id="644536"/>
    <lineage>
        <taxon>Eukaryota</taxon>
        <taxon>Metazoa</taxon>
        <taxon>Ecdysozoa</taxon>
        <taxon>Arthropoda</taxon>
        <taxon>Hexapoda</taxon>
        <taxon>Insecta</taxon>
        <taxon>Pterygota</taxon>
        <taxon>Neoptera</taxon>
        <taxon>Endopterygota</taxon>
        <taxon>Coleoptera</taxon>
        <taxon>Polyphaga</taxon>
        <taxon>Scarabaeiformia</taxon>
        <taxon>Scarabaeidae</taxon>
        <taxon>Melolonthinae</taxon>
        <taxon>Holotrichia</taxon>
    </lineage>
</organism>
<reference evidence="1" key="1">
    <citation type="submission" date="2022-04" db="EMBL/GenBank/DDBJ databases">
        <title>Chromosome-scale genome assembly of Holotrichia oblita Faldermann.</title>
        <authorList>
            <person name="Rongchong L."/>
        </authorList>
    </citation>
    <scope>NUCLEOTIDE SEQUENCE</scope>
    <source>
        <strain evidence="1">81SQS9</strain>
    </source>
</reference>
<dbReference type="EMBL" id="CM043018">
    <property type="protein sequence ID" value="KAI4462563.1"/>
    <property type="molecule type" value="Genomic_DNA"/>
</dbReference>
<evidence type="ECO:0000313" key="2">
    <source>
        <dbReference type="Proteomes" id="UP001056778"/>
    </source>
</evidence>
<accession>A0ACB9T6W4</accession>
<evidence type="ECO:0000313" key="1">
    <source>
        <dbReference type="EMBL" id="KAI4462563.1"/>
    </source>
</evidence>
<comment type="caution">
    <text evidence="1">The sequence shown here is derived from an EMBL/GenBank/DDBJ whole genome shotgun (WGS) entry which is preliminary data.</text>
</comment>
<keyword evidence="2" id="KW-1185">Reference proteome</keyword>
<sequence length="672" mass="75369">MGRKITVATSTLNQWALDFDGNLERILESILEAKEIGATYRTGPELEICGYSCEDHFYESDTLLHSWEVLLELLTAPLCENMLIDVGMPVMHKNVVYNCRVVFLNQKILLIRPKLVMCDDGNYRETRWFTGWKKLRQIEDFHLPRMIAEVTRQTTVPFGDAVISTRDTCIGYEICEELWSPYSTHIDQSLDGVEIIINSSGSHTELRKAYIVRDLVKSATYKCGGCYIFSNMRGCDGQRVYYNGGSCIALNGHILTHAKQFALQEVEVTTATIDLEDIRSYRNSKRSFAILGASSPNYPRVVIDFSLSPEHDTTLPTAVPIEWVYLSPEEEIMQGPACWLWDYLRRSGQGGFFLPLSGGVDSSSSALIVYSMCRMIVESVQKGDSKVLSDIRRILGDGEYTPSNPNELCNRILVTCYMGTENSSKETKKRAASLAAAIGSYHMYITIDKAVTTVLEIFSSVTGLFPRFASKGGCARQNLALQNIQARLRMVLSYLFAQLMLWARKRPGGLLVLGSANVDEALRGYMTKYDCSSADINPIGGISKTDLRMFLNYVKDKLNLAIIGDIVTAAPTAELEPLKDGALAQTDEEDMGMTYAELSVFGKLRKQERCGPYSMFCKLVNTWSGVYTADEVAEKVKHFFRQLNYQASVKKSSSRQLNKKIDSIRIRTAVHV</sequence>
<dbReference type="Proteomes" id="UP001056778">
    <property type="component" value="Chromosome 4"/>
</dbReference>
<proteinExistence type="predicted"/>
<name>A0ACB9T6W4_HOLOL</name>
<gene>
    <name evidence="1" type="ORF">MML48_4g00005707</name>
</gene>